<feature type="transmembrane region" description="Helical" evidence="1">
    <location>
        <begin position="75"/>
        <end position="93"/>
    </location>
</feature>
<comment type="caution">
    <text evidence="2">The sequence shown here is derived from an EMBL/GenBank/DDBJ whole genome shotgun (WGS) entry which is preliminary data.</text>
</comment>
<sequence>MKSDFIGRLALGAFVGCFVVMLVMVLGSSIAGPENVSFSGVEIINAFLGSIVVGWAFSLSGLIYDKEEVPFPLQVIFQMVIGMGVLFAVAVYLQWMPISLGIGPIITWIVIACIFAAIFWAGFYVYYSLQARDINKKLELSNKLF</sequence>
<evidence type="ECO:0000313" key="3">
    <source>
        <dbReference type="Proteomes" id="UP000732619"/>
    </source>
</evidence>
<reference evidence="2" key="1">
    <citation type="submission" date="2019-04" db="EMBL/GenBank/DDBJ databases">
        <title>Evolution of Biomass-Degrading Anaerobic Consortia Revealed by Metagenomics.</title>
        <authorList>
            <person name="Peng X."/>
        </authorList>
    </citation>
    <scope>NUCLEOTIDE SEQUENCE</scope>
    <source>
        <strain evidence="2">SIG14</strain>
    </source>
</reference>
<organism evidence="2 3">
    <name type="scientific">Methanobrevibacter olleyae</name>
    <dbReference type="NCBI Taxonomy" id="294671"/>
    <lineage>
        <taxon>Archaea</taxon>
        <taxon>Methanobacteriati</taxon>
        <taxon>Methanobacteriota</taxon>
        <taxon>Methanomada group</taxon>
        <taxon>Methanobacteria</taxon>
        <taxon>Methanobacteriales</taxon>
        <taxon>Methanobacteriaceae</taxon>
        <taxon>Methanobrevibacter</taxon>
    </lineage>
</organism>
<accession>A0A8T3VLS3</accession>
<evidence type="ECO:0000256" key="1">
    <source>
        <dbReference type="SAM" id="Phobius"/>
    </source>
</evidence>
<dbReference type="InterPro" id="IPR021560">
    <property type="entry name" value="DUF3021"/>
</dbReference>
<keyword evidence="1" id="KW-1133">Transmembrane helix</keyword>
<proteinExistence type="predicted"/>
<feature type="transmembrane region" description="Helical" evidence="1">
    <location>
        <begin position="43"/>
        <end position="63"/>
    </location>
</feature>
<protein>
    <submittedName>
        <fullName evidence="2">DUF3021 domain-containing protein</fullName>
    </submittedName>
</protein>
<dbReference type="Proteomes" id="UP000732619">
    <property type="component" value="Unassembled WGS sequence"/>
</dbReference>
<gene>
    <name evidence="2" type="ORF">E7Z75_03380</name>
</gene>
<dbReference type="Pfam" id="PF11457">
    <property type="entry name" value="DUF3021"/>
    <property type="match status" value="1"/>
</dbReference>
<dbReference type="EMBL" id="SUTG01000010">
    <property type="protein sequence ID" value="MBE6512182.1"/>
    <property type="molecule type" value="Genomic_DNA"/>
</dbReference>
<dbReference type="AlphaFoldDB" id="A0A8T3VLS3"/>
<keyword evidence="1" id="KW-0472">Membrane</keyword>
<name>A0A8T3VLS3_METOL</name>
<evidence type="ECO:0000313" key="2">
    <source>
        <dbReference type="EMBL" id="MBE6512182.1"/>
    </source>
</evidence>
<feature type="transmembrane region" description="Helical" evidence="1">
    <location>
        <begin position="105"/>
        <end position="127"/>
    </location>
</feature>
<feature type="transmembrane region" description="Helical" evidence="1">
    <location>
        <begin position="9"/>
        <end position="31"/>
    </location>
</feature>
<keyword evidence="1" id="KW-0812">Transmembrane</keyword>